<name>A0A653BRQ1_CALMS</name>
<gene>
    <name evidence="4" type="ORF">CALMAC_LOCUS3216</name>
</gene>
<dbReference type="Pfam" id="PF05649">
    <property type="entry name" value="Peptidase_M13_N"/>
    <property type="match status" value="1"/>
</dbReference>
<dbReference type="EMBL" id="CAACVG010004248">
    <property type="protein sequence ID" value="VEN38269.1"/>
    <property type="molecule type" value="Genomic_DNA"/>
</dbReference>
<dbReference type="InterPro" id="IPR042089">
    <property type="entry name" value="Peptidase_M13_dom_2"/>
</dbReference>
<dbReference type="OrthoDB" id="6475849at2759"/>
<dbReference type="GO" id="GO:0006508">
    <property type="term" value="P:proteolysis"/>
    <property type="evidence" value="ECO:0007669"/>
    <property type="project" value="InterPro"/>
</dbReference>
<protein>
    <recommendedName>
        <fullName evidence="3">Peptidase M13 N-terminal domain-containing protein</fullName>
    </recommendedName>
</protein>
<dbReference type="Gene3D" id="1.10.1380.10">
    <property type="entry name" value="Neutral endopeptidase , domain2"/>
    <property type="match status" value="1"/>
</dbReference>
<comment type="similarity">
    <text evidence="2">Belongs to the peptidase M13 family.</text>
</comment>
<dbReference type="GO" id="GO:0005886">
    <property type="term" value="C:plasma membrane"/>
    <property type="evidence" value="ECO:0007669"/>
    <property type="project" value="UniProtKB-SubCell"/>
</dbReference>
<dbReference type="InterPro" id="IPR000718">
    <property type="entry name" value="Peptidase_M13"/>
</dbReference>
<evidence type="ECO:0000313" key="4">
    <source>
        <dbReference type="EMBL" id="VEN38269.1"/>
    </source>
</evidence>
<dbReference type="AlphaFoldDB" id="A0A653BRQ1"/>
<feature type="non-terminal residue" evidence="4">
    <location>
        <position position="80"/>
    </location>
</feature>
<evidence type="ECO:0000256" key="1">
    <source>
        <dbReference type="ARBA" id="ARBA00004401"/>
    </source>
</evidence>
<evidence type="ECO:0000259" key="3">
    <source>
        <dbReference type="Pfam" id="PF05649"/>
    </source>
</evidence>
<proteinExistence type="inferred from homology"/>
<dbReference type="GO" id="GO:0004222">
    <property type="term" value="F:metalloendopeptidase activity"/>
    <property type="evidence" value="ECO:0007669"/>
    <property type="project" value="InterPro"/>
</dbReference>
<keyword evidence="5" id="KW-1185">Reference proteome</keyword>
<dbReference type="PROSITE" id="PS51885">
    <property type="entry name" value="NEPRILYSIN"/>
    <property type="match status" value="1"/>
</dbReference>
<dbReference type="InterPro" id="IPR008753">
    <property type="entry name" value="Peptidase_M13_N"/>
</dbReference>
<feature type="domain" description="Peptidase M13 N-terminal" evidence="3">
    <location>
        <begin position="2"/>
        <end position="79"/>
    </location>
</feature>
<comment type="subcellular location">
    <subcellularLocation>
        <location evidence="1">Cell membrane</location>
        <topology evidence="1">Single-pass type II membrane protein</topology>
    </subcellularLocation>
</comment>
<sequence length="80" mass="8755">MFYNTCTNLSDIRRVGNEPIRETIAQLGGWPVLSSNWTVPSISIETLLGSVSSNYGGGYIIEQDVSADDKDSSTNIIWVT</sequence>
<organism evidence="4 5">
    <name type="scientific">Callosobruchus maculatus</name>
    <name type="common">Southern cowpea weevil</name>
    <name type="synonym">Pulse bruchid</name>
    <dbReference type="NCBI Taxonomy" id="64391"/>
    <lineage>
        <taxon>Eukaryota</taxon>
        <taxon>Metazoa</taxon>
        <taxon>Ecdysozoa</taxon>
        <taxon>Arthropoda</taxon>
        <taxon>Hexapoda</taxon>
        <taxon>Insecta</taxon>
        <taxon>Pterygota</taxon>
        <taxon>Neoptera</taxon>
        <taxon>Endopterygota</taxon>
        <taxon>Coleoptera</taxon>
        <taxon>Polyphaga</taxon>
        <taxon>Cucujiformia</taxon>
        <taxon>Chrysomeloidea</taxon>
        <taxon>Chrysomelidae</taxon>
        <taxon>Bruchinae</taxon>
        <taxon>Bruchini</taxon>
        <taxon>Callosobruchus</taxon>
    </lineage>
</organism>
<accession>A0A653BRQ1</accession>
<evidence type="ECO:0000256" key="2">
    <source>
        <dbReference type="ARBA" id="ARBA00007357"/>
    </source>
</evidence>
<reference evidence="4 5" key="1">
    <citation type="submission" date="2019-01" db="EMBL/GenBank/DDBJ databases">
        <authorList>
            <person name="Sayadi A."/>
        </authorList>
    </citation>
    <scope>NUCLEOTIDE SEQUENCE [LARGE SCALE GENOMIC DNA]</scope>
</reference>
<dbReference type="Proteomes" id="UP000410492">
    <property type="component" value="Unassembled WGS sequence"/>
</dbReference>
<dbReference type="SUPFAM" id="SSF55486">
    <property type="entry name" value="Metalloproteases ('zincins'), catalytic domain"/>
    <property type="match status" value="1"/>
</dbReference>
<evidence type="ECO:0000313" key="5">
    <source>
        <dbReference type="Proteomes" id="UP000410492"/>
    </source>
</evidence>